<feature type="compositionally biased region" description="Polar residues" evidence="1">
    <location>
        <begin position="375"/>
        <end position="387"/>
    </location>
</feature>
<feature type="compositionally biased region" description="Basic and acidic residues" evidence="1">
    <location>
        <begin position="1"/>
        <end position="30"/>
    </location>
</feature>
<feature type="compositionally biased region" description="Polar residues" evidence="1">
    <location>
        <begin position="420"/>
        <end position="453"/>
    </location>
</feature>
<sequence>MSTTTEEVRIKRPRPTDIEERDPKRAKNSSESDVAPAKPVLEEGSTSAMTASASISSTPTKGQIWVREQLGKMEKLYKEVLIQAALIFQHQSFSERLGLKGQRVPVHMVHRLETSWRAYEGLRRQTEWCISQSGQQPLNKPTQPSTIDVNVTSPFSHDQAQKPIASPPKSIPLPIPSHLTANGRPPAVSSPIPLGAASLLAFDGQRLQAPPGNEPISLDAAQTLQQPPFQQTQPMQEQDILQDGSTTNTTATAGVDYASMGLDELTALINGDASSFDLNMGAQIQQQQQQQQQLQGGSQAQQQQQRPQTIDLTLDDNSNVNQSAATAGAISIENGQVAQSNNSASDEAILASLGLGTTQQQSQSQSQPQAPNQNLGGQNVSAQQAPAPTTMDFDFSAALPTGTTEPDFSALAGLFPSSDDVGQQATGSMSGSTTAQQPNLTAQETSKMDQSLESLMGGSGATSTDANMLGATLEAGNGSGSDALVINSGTDNTAIPARQESEIVPDVSNQDTMSNLIAELEANNGVVQQPSGGVGVGVGVGDLDASYGEMGGIDMSDFNFTDSGGMDGDEFERLMAEFQ</sequence>
<evidence type="ECO:0000313" key="3">
    <source>
        <dbReference type="Proteomes" id="UP000322225"/>
    </source>
</evidence>
<feature type="compositionally biased region" description="Low complexity" evidence="1">
    <location>
        <begin position="45"/>
        <end position="58"/>
    </location>
</feature>
<dbReference type="KEGG" id="ksn:43589644"/>
<dbReference type="Proteomes" id="UP000322225">
    <property type="component" value="Chromosome 9"/>
</dbReference>
<feature type="region of interest" description="Disordered" evidence="1">
    <location>
        <begin position="1"/>
        <end position="62"/>
    </location>
</feature>
<protein>
    <submittedName>
        <fullName evidence="2">Uncharacterized protein</fullName>
    </submittedName>
</protein>
<feature type="region of interest" description="Disordered" evidence="1">
    <location>
        <begin position="356"/>
        <end position="461"/>
    </location>
</feature>
<gene>
    <name evidence="2" type="ORF">CI109_105054</name>
</gene>
<accession>A0A5M6BWN0</accession>
<organism evidence="2 3">
    <name type="scientific">Kwoniella shandongensis</name>
    <dbReference type="NCBI Taxonomy" id="1734106"/>
    <lineage>
        <taxon>Eukaryota</taxon>
        <taxon>Fungi</taxon>
        <taxon>Dikarya</taxon>
        <taxon>Basidiomycota</taxon>
        <taxon>Agaricomycotina</taxon>
        <taxon>Tremellomycetes</taxon>
        <taxon>Tremellales</taxon>
        <taxon>Cryptococcaceae</taxon>
        <taxon>Kwoniella</taxon>
    </lineage>
</organism>
<dbReference type="AlphaFoldDB" id="A0A5M6BWN0"/>
<reference evidence="2" key="1">
    <citation type="submission" date="2017-08" db="EMBL/GenBank/DDBJ databases">
        <authorList>
            <person name="Cuomo C."/>
            <person name="Billmyre B."/>
            <person name="Heitman J."/>
        </authorList>
    </citation>
    <scope>NUCLEOTIDE SEQUENCE</scope>
    <source>
        <strain evidence="2">CBS 12478</strain>
    </source>
</reference>
<dbReference type="RefSeq" id="XP_031860214.1">
    <property type="nucleotide sequence ID" value="XM_032005495.1"/>
</dbReference>
<feature type="region of interest" description="Disordered" evidence="1">
    <location>
        <begin position="287"/>
        <end position="308"/>
    </location>
</feature>
<feature type="compositionally biased region" description="Low complexity" evidence="1">
    <location>
        <begin position="359"/>
        <end position="374"/>
    </location>
</feature>
<reference evidence="2" key="2">
    <citation type="submission" date="2024-01" db="EMBL/GenBank/DDBJ databases">
        <title>Comparative genomics of Cryptococcus and Kwoniella reveals pathogenesis evolution and contrasting modes of karyotype evolution via chromosome fusion or intercentromeric recombination.</title>
        <authorList>
            <person name="Coelho M.A."/>
            <person name="David-Palma M."/>
            <person name="Shea T."/>
            <person name="Bowers K."/>
            <person name="McGinley-Smith S."/>
            <person name="Mohammad A.W."/>
            <person name="Gnirke A."/>
            <person name="Yurkov A.M."/>
            <person name="Nowrousian M."/>
            <person name="Sun S."/>
            <person name="Cuomo C.A."/>
            <person name="Heitman J."/>
        </authorList>
    </citation>
    <scope>NUCLEOTIDE SEQUENCE</scope>
    <source>
        <strain evidence="2">CBS 12478</strain>
    </source>
</reference>
<name>A0A5M6BWN0_9TREE</name>
<proteinExistence type="predicted"/>
<keyword evidence="3" id="KW-1185">Reference proteome</keyword>
<dbReference type="EMBL" id="CP144059">
    <property type="protein sequence ID" value="WWD20578.1"/>
    <property type="molecule type" value="Genomic_DNA"/>
</dbReference>
<dbReference type="OrthoDB" id="2565337at2759"/>
<dbReference type="GeneID" id="43589644"/>
<evidence type="ECO:0000256" key="1">
    <source>
        <dbReference type="SAM" id="MobiDB-lite"/>
    </source>
</evidence>
<evidence type="ECO:0000313" key="2">
    <source>
        <dbReference type="EMBL" id="WWD20578.1"/>
    </source>
</evidence>